<name>A0A8J6C473_ZIZPA</name>
<evidence type="ECO:0000313" key="10">
    <source>
        <dbReference type="Proteomes" id="UP000729402"/>
    </source>
</evidence>
<proteinExistence type="inferred from homology"/>
<dbReference type="Pfam" id="PF00161">
    <property type="entry name" value="RIP"/>
    <property type="match status" value="1"/>
</dbReference>
<reference evidence="9" key="1">
    <citation type="journal article" date="2021" name="bioRxiv">
        <title>Whole Genome Assembly and Annotation of Northern Wild Rice, Zizania palustris L., Supports a Whole Genome Duplication in the Zizania Genus.</title>
        <authorList>
            <person name="Haas M."/>
            <person name="Kono T."/>
            <person name="Macchietto M."/>
            <person name="Millas R."/>
            <person name="McGilp L."/>
            <person name="Shao M."/>
            <person name="Duquette J."/>
            <person name="Hirsch C.N."/>
            <person name="Kimball J."/>
        </authorList>
    </citation>
    <scope>NUCLEOTIDE SEQUENCE</scope>
    <source>
        <tissue evidence="9">Fresh leaf tissue</tissue>
    </source>
</reference>
<reference evidence="9" key="2">
    <citation type="submission" date="2021-02" db="EMBL/GenBank/DDBJ databases">
        <authorList>
            <person name="Kimball J.A."/>
            <person name="Haas M.W."/>
            <person name="Macchietto M."/>
            <person name="Kono T."/>
            <person name="Duquette J."/>
            <person name="Shao M."/>
        </authorList>
    </citation>
    <scope>NUCLEOTIDE SEQUENCE</scope>
    <source>
        <tissue evidence="9">Fresh leaf tissue</tissue>
    </source>
</reference>
<evidence type="ECO:0000256" key="3">
    <source>
        <dbReference type="ARBA" id="ARBA00012001"/>
    </source>
</evidence>
<keyword evidence="10" id="KW-1185">Reference proteome</keyword>
<keyword evidence="4" id="KW-0800">Toxin</keyword>
<evidence type="ECO:0000313" key="9">
    <source>
        <dbReference type="EMBL" id="KAG8099103.1"/>
    </source>
</evidence>
<dbReference type="GO" id="GO:0006952">
    <property type="term" value="P:defense response"/>
    <property type="evidence" value="ECO:0007669"/>
    <property type="project" value="UniProtKB-KW"/>
</dbReference>
<dbReference type="Proteomes" id="UP000729402">
    <property type="component" value="Unassembled WGS sequence"/>
</dbReference>
<evidence type="ECO:0000256" key="7">
    <source>
        <dbReference type="ARBA" id="ARBA00023193"/>
    </source>
</evidence>
<sequence>MRPFKWLILELLGTNGNKIMLAIRRDNLYVTSFTDRTGLWYIFNNRPRSLIPMATVTRFGDNYHSLIGGDSNLNWVRVSKQTIIEAIEHVAIYDPRRSTDVARALAIIVVMFVEASRFQPFQDLVQNSWESGAYVGTLSKLVTRWKIVSCALMVAVQKGVTATSWGRYKEVKDMRANTHIDTFDDAVHTIKVAIWPLKEKCSKTITWLR</sequence>
<gene>
    <name evidence="9" type="ORF">GUJ93_ZPchr0013g36418</name>
</gene>
<dbReference type="AlphaFoldDB" id="A0A8J6C473"/>
<evidence type="ECO:0000256" key="1">
    <source>
        <dbReference type="ARBA" id="ARBA00000237"/>
    </source>
</evidence>
<dbReference type="PANTHER" id="PTHR33453">
    <property type="match status" value="1"/>
</dbReference>
<dbReference type="EMBL" id="JAAALK010000079">
    <property type="protein sequence ID" value="KAG8099103.1"/>
    <property type="molecule type" value="Genomic_DNA"/>
</dbReference>
<dbReference type="GO" id="GO:0090729">
    <property type="term" value="F:toxin activity"/>
    <property type="evidence" value="ECO:0007669"/>
    <property type="project" value="UniProtKB-KW"/>
</dbReference>
<evidence type="ECO:0000256" key="4">
    <source>
        <dbReference type="ARBA" id="ARBA00022656"/>
    </source>
</evidence>
<organism evidence="9 10">
    <name type="scientific">Zizania palustris</name>
    <name type="common">Northern wild rice</name>
    <dbReference type="NCBI Taxonomy" id="103762"/>
    <lineage>
        <taxon>Eukaryota</taxon>
        <taxon>Viridiplantae</taxon>
        <taxon>Streptophyta</taxon>
        <taxon>Embryophyta</taxon>
        <taxon>Tracheophyta</taxon>
        <taxon>Spermatophyta</taxon>
        <taxon>Magnoliopsida</taxon>
        <taxon>Liliopsida</taxon>
        <taxon>Poales</taxon>
        <taxon>Poaceae</taxon>
        <taxon>BOP clade</taxon>
        <taxon>Oryzoideae</taxon>
        <taxon>Oryzeae</taxon>
        <taxon>Zizaniinae</taxon>
        <taxon>Zizania</taxon>
    </lineage>
</organism>
<protein>
    <recommendedName>
        <fullName evidence="3">rRNA N-glycosylase</fullName>
        <ecNumber evidence="3">3.2.2.22</ecNumber>
    </recommendedName>
    <alternativeName>
        <fullName evidence="8">rRNA N-glycosidase</fullName>
    </alternativeName>
</protein>
<dbReference type="GO" id="GO:0030598">
    <property type="term" value="F:rRNA N-glycosylase activity"/>
    <property type="evidence" value="ECO:0007669"/>
    <property type="project" value="UniProtKB-EC"/>
</dbReference>
<comment type="caution">
    <text evidence="9">The sequence shown here is derived from an EMBL/GenBank/DDBJ whole genome shotgun (WGS) entry which is preliminary data.</text>
</comment>
<keyword evidence="6" id="KW-0611">Plant defense</keyword>
<dbReference type="InterPro" id="IPR001574">
    <property type="entry name" value="Ribosome_inactivat_prot"/>
</dbReference>
<evidence type="ECO:0000256" key="2">
    <source>
        <dbReference type="ARBA" id="ARBA00008544"/>
    </source>
</evidence>
<accession>A0A8J6C473</accession>
<evidence type="ECO:0000256" key="8">
    <source>
        <dbReference type="ARBA" id="ARBA00030788"/>
    </source>
</evidence>
<comment type="similarity">
    <text evidence="2">Belongs to the ribosome-inactivating protein family. Type 1 RIP subfamily.</text>
</comment>
<dbReference type="GO" id="GO:0017148">
    <property type="term" value="P:negative regulation of translation"/>
    <property type="evidence" value="ECO:0007669"/>
    <property type="project" value="UniProtKB-KW"/>
</dbReference>
<dbReference type="EC" id="3.2.2.22" evidence="3"/>
<evidence type="ECO:0000256" key="5">
    <source>
        <dbReference type="ARBA" id="ARBA00022801"/>
    </source>
</evidence>
<evidence type="ECO:0000256" key="6">
    <source>
        <dbReference type="ARBA" id="ARBA00022821"/>
    </source>
</evidence>
<keyword evidence="5" id="KW-0378">Hydrolase</keyword>
<comment type="catalytic activity">
    <reaction evidence="1">
        <text>Endohydrolysis of the N-glycosidic bond at one specific adenosine on the 28S rRNA.</text>
        <dbReference type="EC" id="3.2.2.22"/>
    </reaction>
</comment>
<keyword evidence="7" id="KW-0652">Protein synthesis inhibitor</keyword>
<dbReference type="PANTHER" id="PTHR33453:SF9">
    <property type="entry name" value="ALBUMIN B-32"/>
    <property type="match status" value="1"/>
</dbReference>
<dbReference type="OrthoDB" id="682273at2759"/>